<evidence type="ECO:0000256" key="2">
    <source>
        <dbReference type="ARBA" id="ARBA00022840"/>
    </source>
</evidence>
<dbReference type="EC" id="2.7.1.24" evidence="3 4"/>
<keyword evidence="3" id="KW-0808">Transferase</keyword>
<reference evidence="5 6" key="1">
    <citation type="submission" date="2024-02" db="EMBL/GenBank/DDBJ databases">
        <title>Deinococcus carri NBRC 110142.</title>
        <authorList>
            <person name="Ichikawa N."/>
            <person name="Katano-Makiyama Y."/>
            <person name="Hidaka K."/>
        </authorList>
    </citation>
    <scope>NUCLEOTIDE SEQUENCE [LARGE SCALE GENOMIC DNA]</scope>
    <source>
        <strain evidence="5 6">NBRC 110142</strain>
    </source>
</reference>
<dbReference type="InterPro" id="IPR027417">
    <property type="entry name" value="P-loop_NTPase"/>
</dbReference>
<dbReference type="NCBIfam" id="TIGR00152">
    <property type="entry name" value="dephospho-CoA kinase"/>
    <property type="match status" value="1"/>
</dbReference>
<keyword evidence="3" id="KW-0173">Coenzyme A biosynthesis</keyword>
<keyword evidence="6" id="KW-1185">Reference proteome</keyword>
<dbReference type="RefSeq" id="WP_345461112.1">
    <property type="nucleotide sequence ID" value="NZ_BAABRP010000001.1"/>
</dbReference>
<feature type="binding site" evidence="3">
    <location>
        <begin position="20"/>
        <end position="25"/>
    </location>
    <ligand>
        <name>ATP</name>
        <dbReference type="ChEBI" id="CHEBI:30616"/>
    </ligand>
</feature>
<organism evidence="5 6">
    <name type="scientific">Deinococcus carri</name>
    <dbReference type="NCBI Taxonomy" id="1211323"/>
    <lineage>
        <taxon>Bacteria</taxon>
        <taxon>Thermotogati</taxon>
        <taxon>Deinococcota</taxon>
        <taxon>Deinococci</taxon>
        <taxon>Deinococcales</taxon>
        <taxon>Deinococcaceae</taxon>
        <taxon>Deinococcus</taxon>
    </lineage>
</organism>
<dbReference type="Pfam" id="PF01121">
    <property type="entry name" value="CoaE"/>
    <property type="match status" value="1"/>
</dbReference>
<evidence type="ECO:0000256" key="3">
    <source>
        <dbReference type="HAMAP-Rule" id="MF_00376"/>
    </source>
</evidence>
<dbReference type="GO" id="GO:0016301">
    <property type="term" value="F:kinase activity"/>
    <property type="evidence" value="ECO:0007669"/>
    <property type="project" value="UniProtKB-KW"/>
</dbReference>
<dbReference type="HAMAP" id="MF_00376">
    <property type="entry name" value="Dephospho_CoA_kinase"/>
    <property type="match status" value="1"/>
</dbReference>
<dbReference type="PANTHER" id="PTHR10695:SF46">
    <property type="entry name" value="BIFUNCTIONAL COENZYME A SYNTHASE-RELATED"/>
    <property type="match status" value="1"/>
</dbReference>
<dbReference type="SUPFAM" id="SSF52540">
    <property type="entry name" value="P-loop containing nucleoside triphosphate hydrolases"/>
    <property type="match status" value="1"/>
</dbReference>
<accession>A0ABP9W5H1</accession>
<keyword evidence="2 3" id="KW-0067">ATP-binding</keyword>
<keyword evidence="3 5" id="KW-0418">Kinase</keyword>
<keyword evidence="3" id="KW-0963">Cytoplasm</keyword>
<dbReference type="EMBL" id="BAABRP010000001">
    <property type="protein sequence ID" value="GAA5512050.1"/>
    <property type="molecule type" value="Genomic_DNA"/>
</dbReference>
<evidence type="ECO:0000313" key="6">
    <source>
        <dbReference type="Proteomes" id="UP001401887"/>
    </source>
</evidence>
<name>A0ABP9W5H1_9DEIO</name>
<gene>
    <name evidence="3 5" type="primary">coaE</name>
    <name evidence="5" type="ORF">Dcar01_00764</name>
</gene>
<dbReference type="CDD" id="cd02022">
    <property type="entry name" value="DPCK"/>
    <property type="match status" value="1"/>
</dbReference>
<comment type="subcellular location">
    <subcellularLocation>
        <location evidence="3">Cytoplasm</location>
    </subcellularLocation>
</comment>
<evidence type="ECO:0000313" key="5">
    <source>
        <dbReference type="EMBL" id="GAA5512050.1"/>
    </source>
</evidence>
<protein>
    <recommendedName>
        <fullName evidence="3 4">Dephospho-CoA kinase</fullName>
        <ecNumber evidence="3 4">2.7.1.24</ecNumber>
    </recommendedName>
    <alternativeName>
        <fullName evidence="3">Dephosphocoenzyme A kinase</fullName>
    </alternativeName>
</protein>
<evidence type="ECO:0000256" key="1">
    <source>
        <dbReference type="ARBA" id="ARBA00022741"/>
    </source>
</evidence>
<sequence>MSAPPAPPPPRRLGLTGSIGAGKSTVAALLRERGLTVLDADAEARAVTQDPAALAEIEAAFPGVVRGGVLDRAALAEAAFADPARLARLNAITHPRVRARMLALEQAAATRGERWIVQDVPLLFEGGLDAQMDAVLVVDAPLDLRLARVTARSGLTAQEVLARDVRQMPAEEKRKRATFVLDNSGDLAGLERQVDAALAGLGIQLPAVSGQQEESPSQS</sequence>
<comment type="caution">
    <text evidence="5">The sequence shown here is derived from an EMBL/GenBank/DDBJ whole genome shotgun (WGS) entry which is preliminary data.</text>
</comment>
<dbReference type="Gene3D" id="3.40.50.300">
    <property type="entry name" value="P-loop containing nucleotide triphosphate hydrolases"/>
    <property type="match status" value="1"/>
</dbReference>
<dbReference type="PROSITE" id="PS51219">
    <property type="entry name" value="DPCK"/>
    <property type="match status" value="1"/>
</dbReference>
<comment type="similarity">
    <text evidence="3">Belongs to the CoaE family.</text>
</comment>
<comment type="function">
    <text evidence="3">Catalyzes the phosphorylation of the 3'-hydroxyl group of dephosphocoenzyme A to form coenzyme A.</text>
</comment>
<dbReference type="InterPro" id="IPR001977">
    <property type="entry name" value="Depp_CoAkinase"/>
</dbReference>
<comment type="pathway">
    <text evidence="3">Cofactor biosynthesis; coenzyme A biosynthesis; CoA from (R)-pantothenate: step 5/5.</text>
</comment>
<proteinExistence type="inferred from homology"/>
<dbReference type="Proteomes" id="UP001401887">
    <property type="component" value="Unassembled WGS sequence"/>
</dbReference>
<dbReference type="PANTHER" id="PTHR10695">
    <property type="entry name" value="DEPHOSPHO-COA KINASE-RELATED"/>
    <property type="match status" value="1"/>
</dbReference>
<evidence type="ECO:0000256" key="4">
    <source>
        <dbReference type="NCBIfam" id="TIGR00152"/>
    </source>
</evidence>
<keyword evidence="1 3" id="KW-0547">Nucleotide-binding</keyword>
<comment type="catalytic activity">
    <reaction evidence="3">
        <text>3'-dephospho-CoA + ATP = ADP + CoA + H(+)</text>
        <dbReference type="Rhea" id="RHEA:18245"/>
        <dbReference type="ChEBI" id="CHEBI:15378"/>
        <dbReference type="ChEBI" id="CHEBI:30616"/>
        <dbReference type="ChEBI" id="CHEBI:57287"/>
        <dbReference type="ChEBI" id="CHEBI:57328"/>
        <dbReference type="ChEBI" id="CHEBI:456216"/>
        <dbReference type="EC" id="2.7.1.24"/>
    </reaction>
</comment>